<name>A0A109UHA0_9FIRM</name>
<dbReference type="GO" id="GO:0005975">
    <property type="term" value="P:carbohydrate metabolic process"/>
    <property type="evidence" value="ECO:0007669"/>
    <property type="project" value="InterPro"/>
</dbReference>
<accession>A0A109UHA0</accession>
<dbReference type="Proteomes" id="UP000063781">
    <property type="component" value="Chromosome"/>
</dbReference>
<dbReference type="STRING" id="1514105.AOC36_07995"/>
<dbReference type="AlphaFoldDB" id="A0A109UHA0"/>
<dbReference type="KEGG" id="erl:AOC36_07995"/>
<dbReference type="OrthoDB" id="9795355at2"/>
<evidence type="ECO:0000313" key="2">
    <source>
        <dbReference type="Proteomes" id="UP000063781"/>
    </source>
</evidence>
<dbReference type="GO" id="GO:0030246">
    <property type="term" value="F:carbohydrate binding"/>
    <property type="evidence" value="ECO:0007669"/>
    <property type="project" value="InterPro"/>
</dbReference>
<dbReference type="RefSeq" id="WP_067633166.1">
    <property type="nucleotide sequence ID" value="NZ_CP013213.1"/>
</dbReference>
<dbReference type="SUPFAM" id="SSF74650">
    <property type="entry name" value="Galactose mutarotase-like"/>
    <property type="match status" value="1"/>
</dbReference>
<reference evidence="1 2" key="1">
    <citation type="submission" date="2015-10" db="EMBL/GenBank/DDBJ databases">
        <title>Erysipelothrix larvae sp. LV19 isolated from the larval gut of the rhinoceros beetle, Trypoxylus dichotomus.</title>
        <authorList>
            <person name="Lim S."/>
            <person name="Kim B.-C."/>
        </authorList>
    </citation>
    <scope>NUCLEOTIDE SEQUENCE [LARGE SCALE GENOMIC DNA]</scope>
    <source>
        <strain evidence="1 2">LV19</strain>
    </source>
</reference>
<dbReference type="InterPro" id="IPR011013">
    <property type="entry name" value="Gal_mutarotase_sf_dom"/>
</dbReference>
<dbReference type="PANTHER" id="PTHR11122:SF13">
    <property type="entry name" value="GLUCOSE-6-PHOSPHATE 1-EPIMERASE"/>
    <property type="match status" value="1"/>
</dbReference>
<dbReference type="EMBL" id="CP013213">
    <property type="protein sequence ID" value="AMC93928.1"/>
    <property type="molecule type" value="Genomic_DNA"/>
</dbReference>
<evidence type="ECO:0008006" key="3">
    <source>
        <dbReference type="Google" id="ProtNLM"/>
    </source>
</evidence>
<dbReference type="InterPro" id="IPR008183">
    <property type="entry name" value="Aldose_1/G6P_1-epimerase"/>
</dbReference>
<protein>
    <recommendedName>
        <fullName evidence="3">Aldose epimerase</fullName>
    </recommendedName>
</protein>
<dbReference type="Gene3D" id="2.70.98.10">
    <property type="match status" value="1"/>
</dbReference>
<proteinExistence type="predicted"/>
<gene>
    <name evidence="1" type="ORF">AOC36_07995</name>
</gene>
<keyword evidence="2" id="KW-1185">Reference proteome</keyword>
<organism evidence="1 2">
    <name type="scientific">Erysipelothrix larvae</name>
    <dbReference type="NCBI Taxonomy" id="1514105"/>
    <lineage>
        <taxon>Bacteria</taxon>
        <taxon>Bacillati</taxon>
        <taxon>Bacillota</taxon>
        <taxon>Erysipelotrichia</taxon>
        <taxon>Erysipelotrichales</taxon>
        <taxon>Erysipelotrichaceae</taxon>
        <taxon>Erysipelothrix</taxon>
    </lineage>
</organism>
<dbReference type="GO" id="GO:0016853">
    <property type="term" value="F:isomerase activity"/>
    <property type="evidence" value="ECO:0007669"/>
    <property type="project" value="InterPro"/>
</dbReference>
<dbReference type="InterPro" id="IPR014718">
    <property type="entry name" value="GH-type_carb-bd"/>
</dbReference>
<sequence>MIKIRNNEVIAEITVKGASLESITVDGKSILWNKDATWWNRVAPFLFPIVGRLLDNEYSVDGKTYPLSQHGFLRDSDFSVEDQTETACTLKFMSNDKTREVYPFDFEVIIAYTLLGRNLLIDATIVNAGETDMYYSFGYHPAFIVESKDAYIELQGPKPFKQYTFDGPYCNGETEFDGYRVDFDMMTYENMTLVFEEVHRVILHDGKRKLAMDVRSYPHLGIWTPTLEDGTQAPFVCLEPWAGFGDRIDHDKILNHKFGIEKIEPQSQKNWSTTIEV</sequence>
<evidence type="ECO:0000313" key="1">
    <source>
        <dbReference type="EMBL" id="AMC93928.1"/>
    </source>
</evidence>
<dbReference type="Pfam" id="PF01263">
    <property type="entry name" value="Aldose_epim"/>
    <property type="match status" value="1"/>
</dbReference>
<dbReference type="PANTHER" id="PTHR11122">
    <property type="entry name" value="APOSPORY-ASSOCIATED PROTEIN C-RELATED"/>
    <property type="match status" value="1"/>
</dbReference>